<evidence type="ECO:0000256" key="5">
    <source>
        <dbReference type="ARBA" id="ARBA00022741"/>
    </source>
</evidence>
<dbReference type="AlphaFoldDB" id="A0A099I4G8"/>
<keyword evidence="9 13" id="KW-0067">ATP-binding</keyword>
<dbReference type="Pfam" id="PF01039">
    <property type="entry name" value="Carboxyl_trans"/>
    <property type="match status" value="1"/>
</dbReference>
<evidence type="ECO:0000256" key="10">
    <source>
        <dbReference type="ARBA" id="ARBA00023098"/>
    </source>
</evidence>
<comment type="pathway">
    <text evidence="13">Lipid metabolism; malonyl-CoA biosynthesis; malonyl-CoA from acetyl-CoA: step 1/1.</text>
</comment>
<dbReference type="Pfam" id="PF17848">
    <property type="entry name" value="Zn_ribbon_ACC"/>
    <property type="match status" value="1"/>
</dbReference>
<gene>
    <name evidence="13" type="primary">accD</name>
    <name evidence="15" type="ORF">CIAN88_13890</name>
</gene>
<keyword evidence="6 13" id="KW-0863">Zinc-finger</keyword>
<dbReference type="InterPro" id="IPR041010">
    <property type="entry name" value="Znf-ACC"/>
</dbReference>
<proteinExistence type="inferred from homology"/>
<dbReference type="GO" id="GO:0016743">
    <property type="term" value="F:carboxyl- or carbamoyltransferase activity"/>
    <property type="evidence" value="ECO:0007669"/>
    <property type="project" value="UniProtKB-UniRule"/>
</dbReference>
<sequence length="290" mass="32600">MEQLFKVRKNRLDLFKKRRTLPVREPLEAPDNLYQSCPQCKESILFEDLMHNLYVCPHCGHHMKLTARERLRQIVDENSFTELDRRLFLKKEQLAFPGYEEKLSRLQKKTGLQEAVVCGAASIGGFPCAIAVMDSNFFMGSMGQIVGEKITRCIEYATKKKLPLLIFTTSGGARMQEGILSLVQMAKTSAALAKHSDAGLLYISYLTHPTTGGVSASFAMLGDIILSEPDCLIGFAGKRVIASTVKEELPANFQKAEFLLEKGFVDAIVERKDSRDTLRRILKLHERRAS</sequence>
<evidence type="ECO:0000313" key="15">
    <source>
        <dbReference type="EMBL" id="KGJ52590.1"/>
    </source>
</evidence>
<keyword evidence="7 13" id="KW-0276">Fatty acid metabolism</keyword>
<dbReference type="Gene3D" id="3.90.226.10">
    <property type="entry name" value="2-enoyl-CoA Hydratase, Chain A, domain 1"/>
    <property type="match status" value="1"/>
</dbReference>
<comment type="caution">
    <text evidence="15">The sequence shown here is derived from an EMBL/GenBank/DDBJ whole genome shotgun (WGS) entry which is preliminary data.</text>
</comment>
<comment type="similarity">
    <text evidence="13">Belongs to the AccD/PCCB family.</text>
</comment>
<dbReference type="HAMAP" id="MF_01395">
    <property type="entry name" value="AcetylCoA_CT_beta"/>
    <property type="match status" value="1"/>
</dbReference>
<dbReference type="GO" id="GO:0006633">
    <property type="term" value="P:fatty acid biosynthetic process"/>
    <property type="evidence" value="ECO:0007669"/>
    <property type="project" value="UniProtKB-KW"/>
</dbReference>
<dbReference type="InterPro" id="IPR029045">
    <property type="entry name" value="ClpP/crotonase-like_dom_sf"/>
</dbReference>
<keyword evidence="8 13" id="KW-0862">Zinc</keyword>
<feature type="binding site" evidence="13">
    <location>
        <position position="56"/>
    </location>
    <ligand>
        <name>Zn(2+)</name>
        <dbReference type="ChEBI" id="CHEBI:29105"/>
    </ligand>
</feature>
<dbReference type="EMBL" id="JQIF01000061">
    <property type="protein sequence ID" value="KGJ52590.1"/>
    <property type="molecule type" value="Genomic_DNA"/>
</dbReference>
<dbReference type="PRINTS" id="PR01070">
    <property type="entry name" value="ACCCTRFRASEB"/>
</dbReference>
<dbReference type="GO" id="GO:0003989">
    <property type="term" value="F:acetyl-CoA carboxylase activity"/>
    <property type="evidence" value="ECO:0007669"/>
    <property type="project" value="InterPro"/>
</dbReference>
<dbReference type="PANTHER" id="PTHR42995:SF5">
    <property type="entry name" value="ACETYL-COENZYME A CARBOXYLASE CARBOXYL TRANSFERASE SUBUNIT BETA, CHLOROPLASTIC"/>
    <property type="match status" value="1"/>
</dbReference>
<evidence type="ECO:0000313" key="16">
    <source>
        <dbReference type="Proteomes" id="UP000030008"/>
    </source>
</evidence>
<feature type="binding site" evidence="13">
    <location>
        <position position="59"/>
    </location>
    <ligand>
        <name>Zn(2+)</name>
        <dbReference type="ChEBI" id="CHEBI:29105"/>
    </ligand>
</feature>
<name>A0A099I4G8_CLOIN</name>
<keyword evidence="2 13" id="KW-0444">Lipid biosynthesis</keyword>
<dbReference type="PROSITE" id="PS50980">
    <property type="entry name" value="COA_CT_NTER"/>
    <property type="match status" value="1"/>
</dbReference>
<evidence type="ECO:0000256" key="12">
    <source>
        <dbReference type="ARBA" id="ARBA00025280"/>
    </source>
</evidence>
<dbReference type="SUPFAM" id="SSF52096">
    <property type="entry name" value="ClpP/crotonase"/>
    <property type="match status" value="1"/>
</dbReference>
<accession>A0A099I4G8</accession>
<keyword evidence="13" id="KW-0963">Cytoplasm</keyword>
<comment type="catalytic activity">
    <reaction evidence="13">
        <text>N(6)-carboxybiotinyl-L-lysyl-[protein] + acetyl-CoA = N(6)-biotinyl-L-lysyl-[protein] + malonyl-CoA</text>
        <dbReference type="Rhea" id="RHEA:54728"/>
        <dbReference type="Rhea" id="RHEA-COMP:10505"/>
        <dbReference type="Rhea" id="RHEA-COMP:10506"/>
        <dbReference type="ChEBI" id="CHEBI:57288"/>
        <dbReference type="ChEBI" id="CHEBI:57384"/>
        <dbReference type="ChEBI" id="CHEBI:83144"/>
        <dbReference type="ChEBI" id="CHEBI:83145"/>
        <dbReference type="EC" id="2.1.3.15"/>
    </reaction>
</comment>
<evidence type="ECO:0000256" key="13">
    <source>
        <dbReference type="HAMAP-Rule" id="MF_01395"/>
    </source>
</evidence>
<keyword evidence="10 13" id="KW-0443">Lipid metabolism</keyword>
<dbReference type="GO" id="GO:0008270">
    <property type="term" value="F:zinc ion binding"/>
    <property type="evidence" value="ECO:0007669"/>
    <property type="project" value="UniProtKB-UniRule"/>
</dbReference>
<keyword evidence="5 13" id="KW-0547">Nucleotide-binding</keyword>
<evidence type="ECO:0000256" key="11">
    <source>
        <dbReference type="ARBA" id="ARBA00023160"/>
    </source>
</evidence>
<feature type="zinc finger region" description="C4-type" evidence="13">
    <location>
        <begin position="37"/>
        <end position="59"/>
    </location>
</feature>
<dbReference type="PANTHER" id="PTHR42995">
    <property type="entry name" value="ACETYL-COENZYME A CARBOXYLASE CARBOXYL TRANSFERASE SUBUNIT BETA, CHLOROPLASTIC"/>
    <property type="match status" value="1"/>
</dbReference>
<dbReference type="Proteomes" id="UP000030008">
    <property type="component" value="Unassembled WGS sequence"/>
</dbReference>
<keyword evidence="3 13" id="KW-0808">Transferase</keyword>
<evidence type="ECO:0000256" key="9">
    <source>
        <dbReference type="ARBA" id="ARBA00022840"/>
    </source>
</evidence>
<evidence type="ECO:0000256" key="2">
    <source>
        <dbReference type="ARBA" id="ARBA00022516"/>
    </source>
</evidence>
<comment type="subunit">
    <text evidence="13">Acetyl-CoA carboxylase is a heterohexamer composed of biotin carboxyl carrier protein (AccB), biotin carboxylase (AccC) and two subunits each of ACCase subunit alpha (AccA) and ACCase subunit beta (AccD).</text>
</comment>
<dbReference type="GO" id="GO:2001295">
    <property type="term" value="P:malonyl-CoA biosynthetic process"/>
    <property type="evidence" value="ECO:0007669"/>
    <property type="project" value="UniProtKB-UniRule"/>
</dbReference>
<evidence type="ECO:0000256" key="8">
    <source>
        <dbReference type="ARBA" id="ARBA00022833"/>
    </source>
</evidence>
<dbReference type="RefSeq" id="WP_044905988.1">
    <property type="nucleotide sequence ID" value="NZ_JQIF01000061.1"/>
</dbReference>
<comment type="cofactor">
    <cofactor evidence="13">
        <name>Zn(2+)</name>
        <dbReference type="ChEBI" id="CHEBI:29105"/>
    </cofactor>
    <text evidence="13">Binds 1 zinc ion per subunit.</text>
</comment>
<feature type="domain" description="CoA carboxyltransferase N-terminal" evidence="14">
    <location>
        <begin position="33"/>
        <end position="290"/>
    </location>
</feature>
<dbReference type="InterPro" id="IPR034733">
    <property type="entry name" value="AcCoA_carboxyl_beta"/>
</dbReference>
<feature type="binding site" evidence="13">
    <location>
        <position position="37"/>
    </location>
    <ligand>
        <name>Zn(2+)</name>
        <dbReference type="ChEBI" id="CHEBI:29105"/>
    </ligand>
</feature>
<keyword evidence="11 13" id="KW-0275">Fatty acid biosynthesis</keyword>
<protein>
    <recommendedName>
        <fullName evidence="13">Acetyl-coenzyme A carboxylase carboxyl transferase subunit beta</fullName>
        <shortName evidence="13">ACCase subunit beta</shortName>
        <shortName evidence="13">Acetyl-CoA carboxylase carboxyltransferase subunit beta</shortName>
        <ecNumber evidence="13">2.1.3.15</ecNumber>
    </recommendedName>
</protein>
<reference evidence="15 16" key="1">
    <citation type="submission" date="2014-08" db="EMBL/GenBank/DDBJ databases">
        <title>Clostridium innocuum, an unnegligible vancomycin-resistant pathogen causing extra-intestinal infections.</title>
        <authorList>
            <person name="Feng Y."/>
            <person name="Chiu C.-H."/>
        </authorList>
    </citation>
    <scope>NUCLEOTIDE SEQUENCE [LARGE SCALE GENOMIC DNA]</scope>
    <source>
        <strain evidence="15 16">AN88</strain>
    </source>
</reference>
<comment type="subcellular location">
    <subcellularLocation>
        <location evidence="1 13">Cytoplasm</location>
    </subcellularLocation>
</comment>
<dbReference type="GO" id="GO:0005524">
    <property type="term" value="F:ATP binding"/>
    <property type="evidence" value="ECO:0007669"/>
    <property type="project" value="UniProtKB-KW"/>
</dbReference>
<dbReference type="NCBIfam" id="TIGR00515">
    <property type="entry name" value="accD"/>
    <property type="match status" value="1"/>
</dbReference>
<feature type="binding site" evidence="13">
    <location>
        <position position="40"/>
    </location>
    <ligand>
        <name>Zn(2+)</name>
        <dbReference type="ChEBI" id="CHEBI:29105"/>
    </ligand>
</feature>
<organism evidence="15 16">
    <name type="scientific">Clostridium innocuum</name>
    <dbReference type="NCBI Taxonomy" id="1522"/>
    <lineage>
        <taxon>Bacteria</taxon>
        <taxon>Bacillati</taxon>
        <taxon>Bacillota</taxon>
        <taxon>Clostridia</taxon>
        <taxon>Eubacteriales</taxon>
        <taxon>Clostridiaceae</taxon>
        <taxon>Clostridium</taxon>
    </lineage>
</organism>
<dbReference type="InterPro" id="IPR000438">
    <property type="entry name" value="Acetyl_CoA_COase_Trfase_b_su"/>
</dbReference>
<dbReference type="GO" id="GO:0009317">
    <property type="term" value="C:acetyl-CoA carboxylase complex"/>
    <property type="evidence" value="ECO:0007669"/>
    <property type="project" value="InterPro"/>
</dbReference>
<comment type="function">
    <text evidence="12 13">Component of the acetyl coenzyme A carboxylase (ACC) complex. Biotin carboxylase (BC) catalyzes the carboxylation of biotin on its carrier protein (BCCP) and then the CO(2) group is transferred by the transcarboxylase to acetyl-CoA to form malonyl-CoA.</text>
</comment>
<keyword evidence="4 13" id="KW-0479">Metal-binding</keyword>
<evidence type="ECO:0000256" key="4">
    <source>
        <dbReference type="ARBA" id="ARBA00022723"/>
    </source>
</evidence>
<evidence type="ECO:0000259" key="14">
    <source>
        <dbReference type="PROSITE" id="PS50980"/>
    </source>
</evidence>
<evidence type="ECO:0000256" key="6">
    <source>
        <dbReference type="ARBA" id="ARBA00022771"/>
    </source>
</evidence>
<evidence type="ECO:0000256" key="1">
    <source>
        <dbReference type="ARBA" id="ARBA00004496"/>
    </source>
</evidence>
<dbReference type="InterPro" id="IPR011762">
    <property type="entry name" value="COA_CT_N"/>
</dbReference>
<evidence type="ECO:0000256" key="3">
    <source>
        <dbReference type="ARBA" id="ARBA00022679"/>
    </source>
</evidence>
<dbReference type="EC" id="2.1.3.15" evidence="13"/>
<evidence type="ECO:0000256" key="7">
    <source>
        <dbReference type="ARBA" id="ARBA00022832"/>
    </source>
</evidence>
<dbReference type="UniPathway" id="UPA00655">
    <property type="reaction ID" value="UER00711"/>
</dbReference>